<dbReference type="PRINTS" id="PR00039">
    <property type="entry name" value="HTHLYSR"/>
</dbReference>
<dbReference type="InterPro" id="IPR036388">
    <property type="entry name" value="WH-like_DNA-bd_sf"/>
</dbReference>
<keyword evidence="2" id="KW-0805">Transcription regulation</keyword>
<dbReference type="Proteomes" id="UP001165089">
    <property type="component" value="Unassembled WGS sequence"/>
</dbReference>
<comment type="caution">
    <text evidence="6">The sequence shown here is derived from an EMBL/GenBank/DDBJ whole genome shotgun (WGS) entry which is preliminary data.</text>
</comment>
<dbReference type="EMBL" id="BSDD01000002">
    <property type="protein sequence ID" value="GLH69589.1"/>
    <property type="molecule type" value="Genomic_DNA"/>
</dbReference>
<evidence type="ECO:0000313" key="6">
    <source>
        <dbReference type="EMBL" id="GLH69589.1"/>
    </source>
</evidence>
<sequence>MVSELDPRRLETFRVVAQLGQVSGAARSLNLSQPAVTAQIRQLEAEAGRPLFTRHASGVELTEAGRLLLDYAKRIRGLLEEAGERVLGEGRLGGELRLGASTTAAAYILPPLLRGFLADHRPAPLVLEVGNTEEVLQWVREGRTSLALVEGLTRAPGLALDPYLKDELVPVRAVRAPKPLAAVRSAGDLGGVPLIWREPGSGTRAVVERALRKARVVRAPRGSDLVVGDTESIKSCVLLGLGIGFLSRWSIQREVRHGLVEVIPLPDLGIPRIFSWAQAGGGAPGQAGAFLRHALAHPPILTTAPGR</sequence>
<dbReference type="InterPro" id="IPR005119">
    <property type="entry name" value="LysR_subst-bd"/>
</dbReference>
<dbReference type="SUPFAM" id="SSF53850">
    <property type="entry name" value="Periplasmic binding protein-like II"/>
    <property type="match status" value="1"/>
</dbReference>
<evidence type="ECO:0000256" key="2">
    <source>
        <dbReference type="ARBA" id="ARBA00023015"/>
    </source>
</evidence>
<evidence type="ECO:0000259" key="5">
    <source>
        <dbReference type="PROSITE" id="PS50931"/>
    </source>
</evidence>
<name>A0ABQ5Q509_9BACT</name>
<dbReference type="Gene3D" id="3.40.190.10">
    <property type="entry name" value="Periplasmic binding protein-like II"/>
    <property type="match status" value="2"/>
</dbReference>
<feature type="domain" description="HTH lysR-type" evidence="5">
    <location>
        <begin position="5"/>
        <end position="62"/>
    </location>
</feature>
<comment type="similarity">
    <text evidence="1">Belongs to the LysR transcriptional regulatory family.</text>
</comment>
<evidence type="ECO:0000256" key="1">
    <source>
        <dbReference type="ARBA" id="ARBA00009437"/>
    </source>
</evidence>
<evidence type="ECO:0000256" key="3">
    <source>
        <dbReference type="ARBA" id="ARBA00023125"/>
    </source>
</evidence>
<dbReference type="PANTHER" id="PTHR30126">
    <property type="entry name" value="HTH-TYPE TRANSCRIPTIONAL REGULATOR"/>
    <property type="match status" value="1"/>
</dbReference>
<gene>
    <name evidence="6" type="ORF">GETHPA_11220</name>
</gene>
<dbReference type="RefSeq" id="WP_285723605.1">
    <property type="nucleotide sequence ID" value="NZ_BSDD01000002.1"/>
</dbReference>
<dbReference type="Gene3D" id="1.10.10.10">
    <property type="entry name" value="Winged helix-like DNA-binding domain superfamily/Winged helix DNA-binding domain"/>
    <property type="match status" value="1"/>
</dbReference>
<dbReference type="SUPFAM" id="SSF46785">
    <property type="entry name" value="Winged helix' DNA-binding domain"/>
    <property type="match status" value="1"/>
</dbReference>
<keyword evidence="3" id="KW-0238">DNA-binding</keyword>
<organism evidence="6 7">
    <name type="scientific">Geothrix rubra</name>
    <dbReference type="NCBI Taxonomy" id="2927977"/>
    <lineage>
        <taxon>Bacteria</taxon>
        <taxon>Pseudomonadati</taxon>
        <taxon>Acidobacteriota</taxon>
        <taxon>Holophagae</taxon>
        <taxon>Holophagales</taxon>
        <taxon>Holophagaceae</taxon>
        <taxon>Geothrix</taxon>
    </lineage>
</organism>
<proteinExistence type="inferred from homology"/>
<dbReference type="Pfam" id="PF03466">
    <property type="entry name" value="LysR_substrate"/>
    <property type="match status" value="1"/>
</dbReference>
<evidence type="ECO:0000256" key="4">
    <source>
        <dbReference type="ARBA" id="ARBA00023163"/>
    </source>
</evidence>
<reference evidence="6 7" key="1">
    <citation type="journal article" date="2023" name="Antonie Van Leeuwenhoek">
        <title>Mesoterricola silvestris gen. nov., sp. nov., Mesoterricola sediminis sp. nov., Geothrix oryzae sp. nov., Geothrix edaphica sp. nov., Geothrix rubra sp. nov., and Geothrix limicola sp. nov., six novel members of Acidobacteriota isolated from soils.</title>
        <authorList>
            <person name="Itoh H."/>
            <person name="Sugisawa Y."/>
            <person name="Mise K."/>
            <person name="Xu Z."/>
            <person name="Kuniyasu M."/>
            <person name="Ushijima N."/>
            <person name="Kawano K."/>
            <person name="Kobayashi E."/>
            <person name="Shiratori Y."/>
            <person name="Masuda Y."/>
            <person name="Senoo K."/>
        </authorList>
    </citation>
    <scope>NUCLEOTIDE SEQUENCE [LARGE SCALE GENOMIC DNA]</scope>
    <source>
        <strain evidence="6 7">Red803</strain>
    </source>
</reference>
<dbReference type="InterPro" id="IPR000847">
    <property type="entry name" value="LysR_HTH_N"/>
</dbReference>
<keyword evidence="7" id="KW-1185">Reference proteome</keyword>
<protein>
    <submittedName>
        <fullName evidence="6">Transcriptional regulator</fullName>
    </submittedName>
</protein>
<keyword evidence="4" id="KW-0804">Transcription</keyword>
<accession>A0ABQ5Q509</accession>
<dbReference type="Pfam" id="PF00126">
    <property type="entry name" value="HTH_1"/>
    <property type="match status" value="1"/>
</dbReference>
<evidence type="ECO:0000313" key="7">
    <source>
        <dbReference type="Proteomes" id="UP001165089"/>
    </source>
</evidence>
<dbReference type="InterPro" id="IPR036390">
    <property type="entry name" value="WH_DNA-bd_sf"/>
</dbReference>
<dbReference type="PANTHER" id="PTHR30126:SF39">
    <property type="entry name" value="HTH-TYPE TRANSCRIPTIONAL REGULATOR CYSL"/>
    <property type="match status" value="1"/>
</dbReference>
<dbReference type="PROSITE" id="PS50931">
    <property type="entry name" value="HTH_LYSR"/>
    <property type="match status" value="1"/>
</dbReference>